<name>A0A5D4I913_9ACTN</name>
<evidence type="ECO:0000256" key="4">
    <source>
        <dbReference type="ARBA" id="ARBA00022840"/>
    </source>
</evidence>
<evidence type="ECO:0000259" key="5">
    <source>
        <dbReference type="PROSITE" id="PS50893"/>
    </source>
</evidence>
<evidence type="ECO:0000313" key="6">
    <source>
        <dbReference type="EMBL" id="TYR49394.1"/>
    </source>
</evidence>
<dbReference type="PANTHER" id="PTHR43335:SF4">
    <property type="entry name" value="ABC TRANSPORTER, ATP-BINDING PROTEIN"/>
    <property type="match status" value="1"/>
</dbReference>
<reference evidence="6 7" key="1">
    <citation type="submission" date="2019-08" db="EMBL/GenBank/DDBJ databases">
        <title>Draft genome for granaticin producer strain Streptomyces parvus C05.</title>
        <authorList>
            <person name="Gonzalez-Pimentel J.L."/>
        </authorList>
    </citation>
    <scope>NUCLEOTIDE SEQUENCE [LARGE SCALE GENOMIC DNA]</scope>
    <source>
        <strain evidence="6 7">C05</strain>
    </source>
</reference>
<feature type="domain" description="ABC transporter" evidence="5">
    <location>
        <begin position="2"/>
        <end position="227"/>
    </location>
</feature>
<evidence type="ECO:0000256" key="1">
    <source>
        <dbReference type="ARBA" id="ARBA00005417"/>
    </source>
</evidence>
<dbReference type="InterPro" id="IPR003439">
    <property type="entry name" value="ABC_transporter-like_ATP-bd"/>
</dbReference>
<dbReference type="EMBL" id="VSZQ01000281">
    <property type="protein sequence ID" value="TYR49394.1"/>
    <property type="molecule type" value="Genomic_DNA"/>
</dbReference>
<keyword evidence="7" id="KW-1185">Reference proteome</keyword>
<keyword evidence="2" id="KW-0813">Transport</keyword>
<dbReference type="AlphaFoldDB" id="A0A5D4I913"/>
<dbReference type="Gene3D" id="3.40.50.300">
    <property type="entry name" value="P-loop containing nucleotide triphosphate hydrolases"/>
    <property type="match status" value="1"/>
</dbReference>
<keyword evidence="4 6" id="KW-0067">ATP-binding</keyword>
<dbReference type="SUPFAM" id="SSF52540">
    <property type="entry name" value="P-loop containing nucleoside triphosphate hydrolases"/>
    <property type="match status" value="1"/>
</dbReference>
<accession>A0A5D4I913</accession>
<protein>
    <submittedName>
        <fullName evidence="6">ATP-binding cassette domain-containing protein</fullName>
    </submittedName>
</protein>
<dbReference type="InterPro" id="IPR027417">
    <property type="entry name" value="P-loop_NTPase"/>
</dbReference>
<evidence type="ECO:0000256" key="3">
    <source>
        <dbReference type="ARBA" id="ARBA00022741"/>
    </source>
</evidence>
<comment type="similarity">
    <text evidence="1">Belongs to the ABC transporter superfamily.</text>
</comment>
<proteinExistence type="inferred from homology"/>
<organism evidence="6 7">
    <name type="scientific">Streptomyces parvus</name>
    <dbReference type="NCBI Taxonomy" id="66428"/>
    <lineage>
        <taxon>Bacteria</taxon>
        <taxon>Bacillati</taxon>
        <taxon>Actinomycetota</taxon>
        <taxon>Actinomycetes</taxon>
        <taxon>Kitasatosporales</taxon>
        <taxon>Streptomycetaceae</taxon>
        <taxon>Streptomyces</taxon>
    </lineage>
</organism>
<evidence type="ECO:0000313" key="7">
    <source>
        <dbReference type="Proteomes" id="UP000323242"/>
    </source>
</evidence>
<dbReference type="Proteomes" id="UP000323242">
    <property type="component" value="Unassembled WGS sequence"/>
</dbReference>
<dbReference type="Pfam" id="PF00005">
    <property type="entry name" value="ABC_tran"/>
    <property type="match status" value="1"/>
</dbReference>
<sequence length="322" mass="34182">MIEVIGVTKKYGGKPVVDDLSFTIRPGIVTGFLGPNGSGKTTTMRMILGLTQPDSGTVLVDGIPFAEHRNPMGALGALIDTKQGHPGRSAFRHLQAVAATAGIGTSRVREVLETVGLTDVADRRIGGFSLGMTQRLGVATALLADPSSLILDEPINGLDPDGILWMRNLVRTLAAEGRAVLLSSHLMSEMALTAHHAVVIGQGRLIADAAVSSLIHRSTATSQVVSVRTPQDEELGRLVHTAGGRMSHEPDGSHRVDGLALEDLSELIASHGIRLHEFTPLRASLEEAYTELVADSVTFRGRDVSALHPDTPDPARQMPSMK</sequence>
<dbReference type="GO" id="GO:0005524">
    <property type="term" value="F:ATP binding"/>
    <property type="evidence" value="ECO:0007669"/>
    <property type="project" value="UniProtKB-KW"/>
</dbReference>
<evidence type="ECO:0000256" key="2">
    <source>
        <dbReference type="ARBA" id="ARBA00022448"/>
    </source>
</evidence>
<dbReference type="InterPro" id="IPR003593">
    <property type="entry name" value="AAA+_ATPase"/>
</dbReference>
<dbReference type="RefSeq" id="WP_050505458.1">
    <property type="nucleotide sequence ID" value="NZ_JBEYGI010000001.1"/>
</dbReference>
<comment type="caution">
    <text evidence="6">The sequence shown here is derived from an EMBL/GenBank/DDBJ whole genome shotgun (WGS) entry which is preliminary data.</text>
</comment>
<gene>
    <name evidence="6" type="ORF">FY004_33545</name>
</gene>
<dbReference type="SMART" id="SM00382">
    <property type="entry name" value="AAA"/>
    <property type="match status" value="1"/>
</dbReference>
<dbReference type="GO" id="GO:0016887">
    <property type="term" value="F:ATP hydrolysis activity"/>
    <property type="evidence" value="ECO:0007669"/>
    <property type="project" value="InterPro"/>
</dbReference>
<keyword evidence="3" id="KW-0547">Nucleotide-binding</keyword>
<dbReference type="PROSITE" id="PS50893">
    <property type="entry name" value="ABC_TRANSPORTER_2"/>
    <property type="match status" value="1"/>
</dbReference>
<dbReference type="PANTHER" id="PTHR43335">
    <property type="entry name" value="ABC TRANSPORTER, ATP-BINDING PROTEIN"/>
    <property type="match status" value="1"/>
</dbReference>